<gene>
    <name evidence="6" type="ORF">CUNI_LOCUS17960</name>
</gene>
<accession>A0A8S3ZWJ1</accession>
<dbReference type="AlphaFoldDB" id="A0A8S3ZWJ1"/>
<keyword evidence="3" id="KW-0539">Nucleus</keyword>
<comment type="caution">
    <text evidence="6">The sequence shown here is derived from an EMBL/GenBank/DDBJ whole genome shotgun (WGS) entry which is preliminary data.</text>
</comment>
<dbReference type="GO" id="GO:0001682">
    <property type="term" value="P:tRNA 5'-leader removal"/>
    <property type="evidence" value="ECO:0007669"/>
    <property type="project" value="TreeGrafter"/>
</dbReference>
<feature type="domain" description="DNA/RNA-binding protein Alba-like" evidence="5">
    <location>
        <begin position="28"/>
        <end position="88"/>
    </location>
</feature>
<dbReference type="GO" id="GO:0000172">
    <property type="term" value="C:ribonuclease MRP complex"/>
    <property type="evidence" value="ECO:0007669"/>
    <property type="project" value="TreeGrafter"/>
</dbReference>
<comment type="similarity">
    <text evidence="2">Belongs to the histone-like Alba family.</text>
</comment>
<evidence type="ECO:0000313" key="7">
    <source>
        <dbReference type="Proteomes" id="UP000678393"/>
    </source>
</evidence>
<dbReference type="SUPFAM" id="SSF82704">
    <property type="entry name" value="AlbA-like"/>
    <property type="match status" value="1"/>
</dbReference>
<name>A0A8S3ZWJ1_9EUPU</name>
<feature type="region of interest" description="Disordered" evidence="4">
    <location>
        <begin position="148"/>
        <end position="200"/>
    </location>
</feature>
<dbReference type="InterPro" id="IPR036882">
    <property type="entry name" value="Alba-like_dom_sf"/>
</dbReference>
<dbReference type="InterPro" id="IPR002775">
    <property type="entry name" value="DNA/RNA-bd_Alba-like"/>
</dbReference>
<organism evidence="6 7">
    <name type="scientific">Candidula unifasciata</name>
    <dbReference type="NCBI Taxonomy" id="100452"/>
    <lineage>
        <taxon>Eukaryota</taxon>
        <taxon>Metazoa</taxon>
        <taxon>Spiralia</taxon>
        <taxon>Lophotrochozoa</taxon>
        <taxon>Mollusca</taxon>
        <taxon>Gastropoda</taxon>
        <taxon>Heterobranchia</taxon>
        <taxon>Euthyneura</taxon>
        <taxon>Panpulmonata</taxon>
        <taxon>Eupulmonata</taxon>
        <taxon>Stylommatophora</taxon>
        <taxon>Helicina</taxon>
        <taxon>Helicoidea</taxon>
        <taxon>Geomitridae</taxon>
        <taxon>Candidula</taxon>
    </lineage>
</organism>
<dbReference type="GO" id="GO:0005634">
    <property type="term" value="C:nucleus"/>
    <property type="evidence" value="ECO:0007669"/>
    <property type="project" value="UniProtKB-SubCell"/>
</dbReference>
<evidence type="ECO:0000259" key="5">
    <source>
        <dbReference type="Pfam" id="PF01918"/>
    </source>
</evidence>
<proteinExistence type="inferred from homology"/>
<protein>
    <recommendedName>
        <fullName evidence="5">DNA/RNA-binding protein Alba-like domain-containing protein</fullName>
    </recommendedName>
</protein>
<feature type="compositionally biased region" description="Basic and acidic residues" evidence="4">
    <location>
        <begin position="176"/>
        <end position="185"/>
    </location>
</feature>
<dbReference type="Pfam" id="PF01918">
    <property type="entry name" value="Alba"/>
    <property type="match status" value="1"/>
</dbReference>
<evidence type="ECO:0000256" key="3">
    <source>
        <dbReference type="ARBA" id="ARBA00023242"/>
    </source>
</evidence>
<reference evidence="6" key="1">
    <citation type="submission" date="2021-04" db="EMBL/GenBank/DDBJ databases">
        <authorList>
            <consortium name="Molecular Ecology Group"/>
        </authorList>
    </citation>
    <scope>NUCLEOTIDE SEQUENCE</scope>
</reference>
<evidence type="ECO:0000256" key="1">
    <source>
        <dbReference type="ARBA" id="ARBA00004123"/>
    </source>
</evidence>
<evidence type="ECO:0000256" key="2">
    <source>
        <dbReference type="ARBA" id="ARBA00008018"/>
    </source>
</evidence>
<dbReference type="EMBL" id="CAJHNH020005334">
    <property type="protein sequence ID" value="CAG5132402.1"/>
    <property type="molecule type" value="Genomic_DNA"/>
</dbReference>
<comment type="subcellular location">
    <subcellularLocation>
        <location evidence="1">Nucleus</location>
    </subcellularLocation>
</comment>
<evidence type="ECO:0000256" key="4">
    <source>
        <dbReference type="SAM" id="MobiDB-lite"/>
    </source>
</evidence>
<evidence type="ECO:0000313" key="6">
    <source>
        <dbReference type="EMBL" id="CAG5132402.1"/>
    </source>
</evidence>
<dbReference type="InterPro" id="IPR051958">
    <property type="entry name" value="Alba-like_NAB"/>
</dbReference>
<dbReference type="Proteomes" id="UP000678393">
    <property type="component" value="Unassembled WGS sequence"/>
</dbReference>
<sequence>MSAMENYTKGESRTIYDPPKLQMEGAVEMKVTNGSKIRNIMGFALSSMTNSNVRHMTWNGTGNAINKTISCVEIMKRKIKGLHQITQVGFLRVEDLWEPTLEGLDTLKVNTNIPAISILLSKDPLDLSNPSYQAPGTTDIVWTGVAEQSQGRQTGSKRKSAALKDVKTAASKPKWNTRDKKDGSKAPRKQTSSKKSDTAS</sequence>
<keyword evidence="7" id="KW-1185">Reference proteome</keyword>
<dbReference type="PANTHER" id="PTHR13516:SF4">
    <property type="entry name" value="FI09323P"/>
    <property type="match status" value="1"/>
</dbReference>
<dbReference type="Gene3D" id="3.30.110.20">
    <property type="entry name" value="Alba-like domain"/>
    <property type="match status" value="1"/>
</dbReference>
<dbReference type="GO" id="GO:0003723">
    <property type="term" value="F:RNA binding"/>
    <property type="evidence" value="ECO:0007669"/>
    <property type="project" value="TreeGrafter"/>
</dbReference>
<dbReference type="PANTHER" id="PTHR13516">
    <property type="entry name" value="RIBONUCLEASE P SUBUNIT P25"/>
    <property type="match status" value="1"/>
</dbReference>
<dbReference type="OrthoDB" id="424402at2759"/>